<accession>A0ABX2CSE7</accession>
<evidence type="ECO:0000313" key="1">
    <source>
        <dbReference type="EMBL" id="NQE33038.1"/>
    </source>
</evidence>
<gene>
    <name evidence="1" type="ORF">E5S67_00755</name>
</gene>
<dbReference type="EMBL" id="SRRZ01000009">
    <property type="protein sequence ID" value="NQE33038.1"/>
    <property type="molecule type" value="Genomic_DNA"/>
</dbReference>
<keyword evidence="2" id="KW-1185">Reference proteome</keyword>
<proteinExistence type="predicted"/>
<sequence length="35" mass="4158">MLEVELYLRQVYSFLIKWVGAIRGLLLKPKDHSLK</sequence>
<comment type="caution">
    <text evidence="1">The sequence shown here is derived from an EMBL/GenBank/DDBJ whole genome shotgun (WGS) entry which is preliminary data.</text>
</comment>
<organism evidence="1 2">
    <name type="scientific">Microcoleus asticus IPMA8</name>
    <dbReference type="NCBI Taxonomy" id="2563858"/>
    <lineage>
        <taxon>Bacteria</taxon>
        <taxon>Bacillati</taxon>
        <taxon>Cyanobacteriota</taxon>
        <taxon>Cyanophyceae</taxon>
        <taxon>Oscillatoriophycideae</taxon>
        <taxon>Oscillatoriales</taxon>
        <taxon>Microcoleaceae</taxon>
        <taxon>Microcoleus</taxon>
        <taxon>Microcoleus asticus</taxon>
    </lineage>
</organism>
<dbReference type="Proteomes" id="UP000702425">
    <property type="component" value="Unassembled WGS sequence"/>
</dbReference>
<reference evidence="1 2" key="1">
    <citation type="journal article" date="2020" name="Sci. Rep.">
        <title>A novel cyanobacterial geosmin producer, revising GeoA distribution and dispersion patterns in Bacteria.</title>
        <authorList>
            <person name="Churro C."/>
            <person name="Semedo-Aguiar A.P."/>
            <person name="Silva A.D."/>
            <person name="Pereira-Leal J.B."/>
            <person name="Leite R.B."/>
        </authorList>
    </citation>
    <scope>NUCLEOTIDE SEQUENCE [LARGE SCALE GENOMIC DNA]</scope>
    <source>
        <strain evidence="1 2">IPMA8</strain>
    </source>
</reference>
<evidence type="ECO:0000313" key="2">
    <source>
        <dbReference type="Proteomes" id="UP000702425"/>
    </source>
</evidence>
<name>A0ABX2CSE7_9CYAN</name>
<protein>
    <submittedName>
        <fullName evidence="1">Uncharacterized protein</fullName>
    </submittedName>
</protein>